<keyword evidence="4" id="KW-0052">Apoplast</keyword>
<sequence>MAKLPTELARDGPPATSSAACVVAVLWLPATSAAGLTAAVRIPTWTRIHQKKEKLSHFRFYWHDVLSGKNPTSVMVIPPPGNSTTGFGYANMIDNPLTLRPELTSDCVGRAQGLYASASQQGIGFLMVMNFAFIEGKYNGSTLTVVGRNPAMDAVRELSVVGGSGLFRFARGYVQARTHWLDLETGDATVEYNAYVLHY</sequence>
<evidence type="ECO:0000313" key="5">
    <source>
        <dbReference type="EMBL" id="VFQ60054.1"/>
    </source>
</evidence>
<keyword evidence="6" id="KW-1185">Reference proteome</keyword>
<evidence type="ECO:0000256" key="1">
    <source>
        <dbReference type="ARBA" id="ARBA00010746"/>
    </source>
</evidence>
<name>A0A484K8D2_9ASTE</name>
<evidence type="ECO:0000256" key="2">
    <source>
        <dbReference type="ARBA" id="ARBA00011738"/>
    </source>
</evidence>
<dbReference type="EMBL" id="OOIL02000093">
    <property type="protein sequence ID" value="VFQ60054.1"/>
    <property type="molecule type" value="Genomic_DNA"/>
</dbReference>
<gene>
    <name evidence="5" type="ORF">CCAM_LOCUS1830</name>
</gene>
<evidence type="ECO:0000256" key="3">
    <source>
        <dbReference type="ARBA" id="ARBA00022525"/>
    </source>
</evidence>
<dbReference type="Proteomes" id="UP000595140">
    <property type="component" value="Unassembled WGS sequence"/>
</dbReference>
<dbReference type="PANTHER" id="PTHR21495">
    <property type="entry name" value="NUCLEOPORIN-RELATED"/>
    <property type="match status" value="1"/>
</dbReference>
<dbReference type="GO" id="GO:0048046">
    <property type="term" value="C:apoplast"/>
    <property type="evidence" value="ECO:0007669"/>
    <property type="project" value="UniProtKB-SubCell"/>
</dbReference>
<dbReference type="OrthoDB" id="1864232at2759"/>
<protein>
    <recommendedName>
        <fullName evidence="4">Dirigent protein</fullName>
    </recommendedName>
</protein>
<dbReference type="Gene3D" id="2.40.480.10">
    <property type="entry name" value="Allene oxide cyclase-like"/>
    <property type="match status" value="1"/>
</dbReference>
<dbReference type="GO" id="GO:0009699">
    <property type="term" value="P:phenylpropanoid biosynthetic process"/>
    <property type="evidence" value="ECO:0007669"/>
    <property type="project" value="UniProtKB-ARBA"/>
</dbReference>
<evidence type="ECO:0000313" key="6">
    <source>
        <dbReference type="Proteomes" id="UP000595140"/>
    </source>
</evidence>
<comment type="subunit">
    <text evidence="2 4">Homodimer.</text>
</comment>
<reference evidence="5 6" key="1">
    <citation type="submission" date="2018-04" db="EMBL/GenBank/DDBJ databases">
        <authorList>
            <person name="Vogel A."/>
        </authorList>
    </citation>
    <scope>NUCLEOTIDE SEQUENCE [LARGE SCALE GENOMIC DNA]</scope>
</reference>
<proteinExistence type="inferred from homology"/>
<organism evidence="5 6">
    <name type="scientific">Cuscuta campestris</name>
    <dbReference type="NCBI Taxonomy" id="132261"/>
    <lineage>
        <taxon>Eukaryota</taxon>
        <taxon>Viridiplantae</taxon>
        <taxon>Streptophyta</taxon>
        <taxon>Embryophyta</taxon>
        <taxon>Tracheophyta</taxon>
        <taxon>Spermatophyta</taxon>
        <taxon>Magnoliopsida</taxon>
        <taxon>eudicotyledons</taxon>
        <taxon>Gunneridae</taxon>
        <taxon>Pentapetalae</taxon>
        <taxon>asterids</taxon>
        <taxon>lamiids</taxon>
        <taxon>Solanales</taxon>
        <taxon>Convolvulaceae</taxon>
        <taxon>Cuscuteae</taxon>
        <taxon>Cuscuta</taxon>
        <taxon>Cuscuta subgen. Grammica</taxon>
        <taxon>Cuscuta sect. Cleistogrammica</taxon>
    </lineage>
</organism>
<comment type="similarity">
    <text evidence="1 4">Belongs to the plant dirigent protein family.</text>
</comment>
<dbReference type="InterPro" id="IPR044859">
    <property type="entry name" value="Allene_oxi_cyc_Dirigent"/>
</dbReference>
<evidence type="ECO:0000256" key="4">
    <source>
        <dbReference type="RuleBase" id="RU363099"/>
    </source>
</evidence>
<dbReference type="AlphaFoldDB" id="A0A484K8D2"/>
<dbReference type="InterPro" id="IPR004265">
    <property type="entry name" value="Dirigent"/>
</dbReference>
<comment type="function">
    <text evidence="4">Dirigent proteins impart stereoselectivity on the phenoxy radical-coupling reaction, yielding optically active lignans from two molecules of coniferyl alcohol in the biosynthesis of lignans, flavonolignans, and alkaloids and thus plays a central role in plant secondary metabolism.</text>
</comment>
<dbReference type="Pfam" id="PF03018">
    <property type="entry name" value="Dirigent"/>
    <property type="match status" value="1"/>
</dbReference>
<keyword evidence="3 4" id="KW-0964">Secreted</keyword>
<accession>A0A484K8D2</accession>
<comment type="subcellular location">
    <subcellularLocation>
        <location evidence="4">Secreted</location>
        <location evidence="4">Extracellular space</location>
        <location evidence="4">Apoplast</location>
    </subcellularLocation>
</comment>